<dbReference type="EMBL" id="JBHMDG010000014">
    <property type="protein sequence ID" value="MFB9313838.1"/>
    <property type="molecule type" value="Genomic_DNA"/>
</dbReference>
<dbReference type="Proteomes" id="UP001589750">
    <property type="component" value="Unassembled WGS sequence"/>
</dbReference>
<evidence type="ECO:0000313" key="4">
    <source>
        <dbReference type="Proteomes" id="UP001589750"/>
    </source>
</evidence>
<keyword evidence="2" id="KW-0472">Membrane</keyword>
<feature type="region of interest" description="Disordered" evidence="1">
    <location>
        <begin position="1"/>
        <end position="23"/>
    </location>
</feature>
<reference evidence="3 4" key="1">
    <citation type="submission" date="2024-09" db="EMBL/GenBank/DDBJ databases">
        <authorList>
            <person name="Sun Q."/>
            <person name="Mori K."/>
        </authorList>
    </citation>
    <scope>NUCLEOTIDE SEQUENCE [LARGE SCALE GENOMIC DNA]</scope>
    <source>
        <strain evidence="3 4">JCM 9626</strain>
    </source>
</reference>
<feature type="transmembrane region" description="Helical" evidence="2">
    <location>
        <begin position="98"/>
        <end position="119"/>
    </location>
</feature>
<evidence type="ECO:0000256" key="2">
    <source>
        <dbReference type="SAM" id="Phobius"/>
    </source>
</evidence>
<protein>
    <submittedName>
        <fullName evidence="3">Uncharacterized protein</fullName>
    </submittedName>
</protein>
<dbReference type="RefSeq" id="WP_140010229.1">
    <property type="nucleotide sequence ID" value="NZ_JBHMDG010000014.1"/>
</dbReference>
<proteinExistence type="predicted"/>
<keyword evidence="4" id="KW-1185">Reference proteome</keyword>
<feature type="transmembrane region" description="Helical" evidence="2">
    <location>
        <begin position="66"/>
        <end position="86"/>
    </location>
</feature>
<keyword evidence="2" id="KW-1133">Transmembrane helix</keyword>
<organism evidence="3 4">
    <name type="scientific">Nocardioides plantarum</name>
    <dbReference type="NCBI Taxonomy" id="29299"/>
    <lineage>
        <taxon>Bacteria</taxon>
        <taxon>Bacillati</taxon>
        <taxon>Actinomycetota</taxon>
        <taxon>Actinomycetes</taxon>
        <taxon>Propionibacteriales</taxon>
        <taxon>Nocardioidaceae</taxon>
        <taxon>Nocardioides</taxon>
    </lineage>
</organism>
<accession>A0ABV5KAS3</accession>
<sequence length="123" mass="13217">MSTDETVHATDAEADAGDRPRTRHRDHPVFTPLAGFFTGVLLVVVLGGLLGAILDLVLGYDVGEHPWILLVAVGVLLVVTLGLVAVPRTRRFARYMLFGVLTTPAVIAVVASLTFWLLLKNDG</sequence>
<comment type="caution">
    <text evidence="3">The sequence shown here is derived from an EMBL/GenBank/DDBJ whole genome shotgun (WGS) entry which is preliminary data.</text>
</comment>
<evidence type="ECO:0000313" key="3">
    <source>
        <dbReference type="EMBL" id="MFB9313838.1"/>
    </source>
</evidence>
<evidence type="ECO:0000256" key="1">
    <source>
        <dbReference type="SAM" id="MobiDB-lite"/>
    </source>
</evidence>
<gene>
    <name evidence="3" type="ORF">ACFFRI_12360</name>
</gene>
<feature type="transmembrane region" description="Helical" evidence="2">
    <location>
        <begin position="29"/>
        <end position="54"/>
    </location>
</feature>
<keyword evidence="2" id="KW-0812">Transmembrane</keyword>
<name>A0ABV5KAS3_9ACTN</name>
<feature type="compositionally biased region" description="Basic and acidic residues" evidence="1">
    <location>
        <begin position="1"/>
        <end position="20"/>
    </location>
</feature>